<organism evidence="1 2">
    <name type="scientific">Limosilactobacillus pontis</name>
    <dbReference type="NCBI Taxonomy" id="35787"/>
    <lineage>
        <taxon>Bacteria</taxon>
        <taxon>Bacillati</taxon>
        <taxon>Bacillota</taxon>
        <taxon>Bacilli</taxon>
        <taxon>Lactobacillales</taxon>
        <taxon>Lactobacillaceae</taxon>
        <taxon>Limosilactobacillus</taxon>
    </lineage>
</organism>
<gene>
    <name evidence="1" type="ORF">CK797_06330</name>
</gene>
<evidence type="ECO:0008006" key="3">
    <source>
        <dbReference type="Google" id="ProtNLM"/>
    </source>
</evidence>
<reference evidence="1 2" key="1">
    <citation type="submission" date="2017-09" db="EMBL/GenBank/DDBJ databases">
        <title>Bacterial strain isolated from the female urinary microbiota.</title>
        <authorList>
            <person name="Thomas-White K."/>
            <person name="Kumar N."/>
            <person name="Forster S."/>
            <person name="Putonti C."/>
            <person name="Lawley T."/>
            <person name="Wolfe A.J."/>
        </authorList>
    </citation>
    <scope>NUCLEOTIDE SEQUENCE [LARGE SCALE GENOMIC DNA]</scope>
    <source>
        <strain evidence="1 2">UMB0683</strain>
    </source>
</reference>
<evidence type="ECO:0000313" key="1">
    <source>
        <dbReference type="EMBL" id="PMB82395.1"/>
    </source>
</evidence>
<dbReference type="EMBL" id="PNFV01000006">
    <property type="protein sequence ID" value="PMB82395.1"/>
    <property type="molecule type" value="Genomic_DNA"/>
</dbReference>
<name>A0A2J6NM38_9LACO</name>
<sequence>MNSKQKQFILLTAALFAIVVLILNVHTYVDSSRFIVSASRSSQILNINRLRHPNVNKPSEHRQYPNLRKQDRLRLIMVPGLKRLYVLNGHRVIYIMHARTNIRQQILRTRGHHGQQIDHVNTGHTLTGRSWSALSHQCYIVAPAAVDQDKVAKNWLKTDFAFPNTIQLSWPDAQWLQSLPKGSKIIIR</sequence>
<dbReference type="AlphaFoldDB" id="A0A2J6NM38"/>
<proteinExistence type="predicted"/>
<evidence type="ECO:0000313" key="2">
    <source>
        <dbReference type="Proteomes" id="UP000239920"/>
    </source>
</evidence>
<comment type="caution">
    <text evidence="1">The sequence shown here is derived from an EMBL/GenBank/DDBJ whole genome shotgun (WGS) entry which is preliminary data.</text>
</comment>
<accession>A0A2J6NM38</accession>
<protein>
    <recommendedName>
        <fullName evidence="3">L,D-transpeptidase</fullName>
    </recommendedName>
</protein>
<dbReference type="OrthoDB" id="2328827at2"/>
<dbReference type="RefSeq" id="WP_104688919.1">
    <property type="nucleotide sequence ID" value="NZ_JBKTHY010000005.1"/>
</dbReference>
<dbReference type="Proteomes" id="UP000239920">
    <property type="component" value="Unassembled WGS sequence"/>
</dbReference>